<protein>
    <recommendedName>
        <fullName evidence="1">Peptidase C39-like domain-containing protein</fullName>
    </recommendedName>
</protein>
<evidence type="ECO:0000313" key="3">
    <source>
        <dbReference type="Proteomes" id="UP000003374"/>
    </source>
</evidence>
<keyword evidence="3" id="KW-1185">Reference proteome</keyword>
<dbReference type="Proteomes" id="UP000003374">
    <property type="component" value="Unassembled WGS sequence"/>
</dbReference>
<name>A4BSX8_9GAMM</name>
<dbReference type="OrthoDB" id="5611441at2"/>
<evidence type="ECO:0000313" key="2">
    <source>
        <dbReference type="EMBL" id="EAR21222.1"/>
    </source>
</evidence>
<dbReference type="EMBL" id="AAOF01000011">
    <property type="protein sequence ID" value="EAR21222.1"/>
    <property type="molecule type" value="Genomic_DNA"/>
</dbReference>
<sequence>MSEFGGARAASPWPLLVLCAGLLALAGCASQNGPQLLASTLTVPPVELLDVPFYPQTAYHCGPAALATVLGWSGVSADPEQLGTELYIPAKHGVLQAELLARARRSRRLAYIIPPQLAELLRELESGHPVLVLQNLGLSWYPIWHYAVVVGVQPINGNLVLRSGDERRHVVTIETFERTWARGERWGIVVLPPGELPATATAVRLFQSLADLETQHDPTTTLPSWRAAVKRFPKDGRLALGLANALYESDRLASAAAVLKAALERQTDWSAVLYNNLAQIEADRGNWAVAETAATQAVRLGGPFLSTFRATLRTIQCRRAGKPTDCEPAL</sequence>
<accession>A4BSX8</accession>
<feature type="domain" description="Peptidase C39-like" evidence="1">
    <location>
        <begin position="49"/>
        <end position="154"/>
    </location>
</feature>
<gene>
    <name evidence="2" type="ORF">NB231_00835</name>
</gene>
<dbReference type="Gene3D" id="1.25.40.10">
    <property type="entry name" value="Tetratricopeptide repeat domain"/>
    <property type="match status" value="1"/>
</dbReference>
<dbReference type="HOGENOM" id="CLU_069114_0_0_6"/>
<dbReference type="AlphaFoldDB" id="A4BSX8"/>
<dbReference type="eggNOG" id="COG0457">
    <property type="taxonomic scope" value="Bacteria"/>
</dbReference>
<dbReference type="Gene3D" id="3.90.70.10">
    <property type="entry name" value="Cysteine proteinases"/>
    <property type="match status" value="1"/>
</dbReference>
<dbReference type="RefSeq" id="WP_004998885.1">
    <property type="nucleotide sequence ID" value="NZ_CH672427.1"/>
</dbReference>
<dbReference type="SUPFAM" id="SSF48452">
    <property type="entry name" value="TPR-like"/>
    <property type="match status" value="1"/>
</dbReference>
<dbReference type="Pfam" id="PF13432">
    <property type="entry name" value="TPR_16"/>
    <property type="match status" value="1"/>
</dbReference>
<dbReference type="Pfam" id="PF13529">
    <property type="entry name" value="Peptidase_C39_2"/>
    <property type="match status" value="1"/>
</dbReference>
<dbReference type="InterPro" id="IPR011990">
    <property type="entry name" value="TPR-like_helical_dom_sf"/>
</dbReference>
<dbReference type="InterPro" id="IPR039563">
    <property type="entry name" value="Peptidase_C39_single_dom"/>
</dbReference>
<proteinExistence type="predicted"/>
<dbReference type="NCBIfam" id="NF033920">
    <property type="entry name" value="C39_PA2778_fam"/>
    <property type="match status" value="1"/>
</dbReference>
<organism evidence="2 3">
    <name type="scientific">Nitrococcus mobilis Nb-231</name>
    <dbReference type="NCBI Taxonomy" id="314278"/>
    <lineage>
        <taxon>Bacteria</taxon>
        <taxon>Pseudomonadati</taxon>
        <taxon>Pseudomonadota</taxon>
        <taxon>Gammaproteobacteria</taxon>
        <taxon>Chromatiales</taxon>
        <taxon>Ectothiorhodospiraceae</taxon>
        <taxon>Nitrococcus</taxon>
    </lineage>
</organism>
<dbReference type="CDD" id="cd02549">
    <property type="entry name" value="Peptidase_C39A"/>
    <property type="match status" value="1"/>
</dbReference>
<evidence type="ECO:0000259" key="1">
    <source>
        <dbReference type="Pfam" id="PF13529"/>
    </source>
</evidence>
<comment type="caution">
    <text evidence="2">The sequence shown here is derived from an EMBL/GenBank/DDBJ whole genome shotgun (WGS) entry which is preliminary data.</text>
</comment>
<dbReference type="STRING" id="314278.NB231_00835"/>
<reference evidence="2 3" key="1">
    <citation type="submission" date="2006-02" db="EMBL/GenBank/DDBJ databases">
        <authorList>
            <person name="Waterbury J."/>
            <person name="Ferriera S."/>
            <person name="Johnson J."/>
            <person name="Kravitz S."/>
            <person name="Halpern A."/>
            <person name="Remington K."/>
            <person name="Beeson K."/>
            <person name="Tran B."/>
            <person name="Rogers Y.-H."/>
            <person name="Friedman R."/>
            <person name="Venter J.C."/>
        </authorList>
    </citation>
    <scope>NUCLEOTIDE SEQUENCE [LARGE SCALE GENOMIC DNA]</scope>
    <source>
        <strain evidence="2 3">Nb-231</strain>
    </source>
</reference>
<dbReference type="InterPro" id="IPR039564">
    <property type="entry name" value="Peptidase_C39-like"/>
</dbReference>